<reference evidence="9 10" key="1">
    <citation type="submission" date="2016-06" db="EMBL/GenBank/DDBJ databases">
        <title>Genome sequencing of Cryobacterium arcticum PAMC 27867.</title>
        <authorList>
            <person name="Lee J."/>
            <person name="Kim O.-S."/>
        </authorList>
    </citation>
    <scope>NUCLEOTIDE SEQUENCE [LARGE SCALE GENOMIC DNA]</scope>
    <source>
        <strain evidence="9 10">PAMC 27867</strain>
    </source>
</reference>
<feature type="transmembrane region" description="Helical" evidence="7">
    <location>
        <begin position="370"/>
        <end position="396"/>
    </location>
</feature>
<dbReference type="PANTHER" id="PTHR43124:SF10">
    <property type="entry name" value="PURINE EFFLUX PUMP PBUE"/>
    <property type="match status" value="1"/>
</dbReference>
<dbReference type="PROSITE" id="PS50850">
    <property type="entry name" value="MFS"/>
    <property type="match status" value="1"/>
</dbReference>
<keyword evidence="5 7" id="KW-0472">Membrane</keyword>
<dbReference type="CDD" id="cd17324">
    <property type="entry name" value="MFS_NepI_like"/>
    <property type="match status" value="1"/>
</dbReference>
<feature type="transmembrane region" description="Helical" evidence="7">
    <location>
        <begin position="138"/>
        <end position="160"/>
    </location>
</feature>
<evidence type="ECO:0000256" key="3">
    <source>
        <dbReference type="ARBA" id="ARBA00022692"/>
    </source>
</evidence>
<name>A0A1B1BLG5_9MICO</name>
<evidence type="ECO:0000256" key="5">
    <source>
        <dbReference type="ARBA" id="ARBA00023136"/>
    </source>
</evidence>
<feature type="transmembrane region" description="Helical" evidence="7">
    <location>
        <begin position="203"/>
        <end position="222"/>
    </location>
</feature>
<feature type="transmembrane region" description="Helical" evidence="7">
    <location>
        <begin position="84"/>
        <end position="106"/>
    </location>
</feature>
<dbReference type="Gene3D" id="1.20.1250.20">
    <property type="entry name" value="MFS general substrate transporter like domains"/>
    <property type="match status" value="1"/>
</dbReference>
<accession>A0A1B1BLG5</accession>
<keyword evidence="3 7" id="KW-0812">Transmembrane</keyword>
<dbReference type="Pfam" id="PF07690">
    <property type="entry name" value="MFS_1"/>
    <property type="match status" value="1"/>
</dbReference>
<evidence type="ECO:0000313" key="10">
    <source>
        <dbReference type="Proteomes" id="UP000092582"/>
    </source>
</evidence>
<keyword evidence="4 7" id="KW-1133">Transmembrane helix</keyword>
<dbReference type="STRING" id="670052.PA27867_2517"/>
<evidence type="ECO:0000256" key="2">
    <source>
        <dbReference type="ARBA" id="ARBA00022475"/>
    </source>
</evidence>
<dbReference type="PANTHER" id="PTHR43124">
    <property type="entry name" value="PURINE EFFLUX PUMP PBUE"/>
    <property type="match status" value="1"/>
</dbReference>
<feature type="transmembrane region" description="Helical" evidence="7">
    <location>
        <begin position="280"/>
        <end position="301"/>
    </location>
</feature>
<evidence type="ECO:0000256" key="4">
    <source>
        <dbReference type="ARBA" id="ARBA00022989"/>
    </source>
</evidence>
<evidence type="ECO:0000256" key="1">
    <source>
        <dbReference type="ARBA" id="ARBA00004651"/>
    </source>
</evidence>
<evidence type="ECO:0000259" key="8">
    <source>
        <dbReference type="PROSITE" id="PS50850"/>
    </source>
</evidence>
<dbReference type="GO" id="GO:0005886">
    <property type="term" value="C:plasma membrane"/>
    <property type="evidence" value="ECO:0007669"/>
    <property type="project" value="UniProtKB-SubCell"/>
</dbReference>
<dbReference type="GO" id="GO:0022857">
    <property type="term" value="F:transmembrane transporter activity"/>
    <property type="evidence" value="ECO:0007669"/>
    <property type="project" value="InterPro"/>
</dbReference>
<proteinExistence type="predicted"/>
<protein>
    <submittedName>
        <fullName evidence="9">MFS transporter</fullName>
    </submittedName>
</protein>
<dbReference type="PATRIC" id="fig|670052.7.peg.2586"/>
<dbReference type="EMBL" id="CP016282">
    <property type="protein sequence ID" value="ANP73465.1"/>
    <property type="molecule type" value="Genomic_DNA"/>
</dbReference>
<comment type="subcellular location">
    <subcellularLocation>
        <location evidence="1">Cell membrane</location>
        <topology evidence="1">Multi-pass membrane protein</topology>
    </subcellularLocation>
</comment>
<dbReference type="KEGG" id="cart:PA27867_2517"/>
<feature type="region of interest" description="Disordered" evidence="6">
    <location>
        <begin position="1"/>
        <end position="20"/>
    </location>
</feature>
<feature type="transmembrane region" description="Helical" evidence="7">
    <location>
        <begin position="402"/>
        <end position="422"/>
    </location>
</feature>
<evidence type="ECO:0000256" key="7">
    <source>
        <dbReference type="SAM" id="Phobius"/>
    </source>
</evidence>
<dbReference type="InterPro" id="IPR020846">
    <property type="entry name" value="MFS_dom"/>
</dbReference>
<evidence type="ECO:0000256" key="6">
    <source>
        <dbReference type="SAM" id="MobiDB-lite"/>
    </source>
</evidence>
<gene>
    <name evidence="9" type="ORF">PA27867_2517</name>
</gene>
<dbReference type="InterPro" id="IPR036259">
    <property type="entry name" value="MFS_trans_sf"/>
</dbReference>
<dbReference type="RefSeq" id="WP_167550843.1">
    <property type="nucleotide sequence ID" value="NZ_CP016282.1"/>
</dbReference>
<organism evidence="9 10">
    <name type="scientific">Cryobacterium arcticum</name>
    <dbReference type="NCBI Taxonomy" id="670052"/>
    <lineage>
        <taxon>Bacteria</taxon>
        <taxon>Bacillati</taxon>
        <taxon>Actinomycetota</taxon>
        <taxon>Actinomycetes</taxon>
        <taxon>Micrococcales</taxon>
        <taxon>Microbacteriaceae</taxon>
        <taxon>Cryobacterium</taxon>
    </lineage>
</organism>
<sequence>MPDAGRSSSPRTDSLPLPGLEPVSPVVPAAGAGAVAGRGASVPHVRPRLWPLALGTFAIGFGSNIVTGLLPTMSADLGVTVPEIGRLVSVYGFTYAVTTPIVALAGNRLPRRLLMLTALALFALACVGTAFAEDYDTVALLRGLAAFAAGGFTPTATVLASRLAAPGERGRALATVFGGLTTATVVAAPVGNLLGPVLGYRGVYALTAGLAVLAFVAVLALVPRPSRESLEAAIVARPGRGWPSPIVLVVLLVSMLETAAALMVQTYASPLLTAMSGVDGIGLSVLLLCYGAAGVLGNIVGGRLADRWGASRTLWLSFAVCGIALVLLPIASRSIVGAGLVFAVWGFAAWAANSPLQGILLGLAGRHGQLVVALNSSVIALGTGLGALAGGAIIAGGGMLVIAYWGAGVMAVVVALVLAVSARGRVAGF</sequence>
<feature type="transmembrane region" description="Helical" evidence="7">
    <location>
        <begin position="113"/>
        <end position="132"/>
    </location>
</feature>
<keyword evidence="2" id="KW-1003">Cell membrane</keyword>
<dbReference type="Proteomes" id="UP000092582">
    <property type="component" value="Chromosome 1"/>
</dbReference>
<dbReference type="AlphaFoldDB" id="A0A1B1BLG5"/>
<dbReference type="InterPro" id="IPR050189">
    <property type="entry name" value="MFS_Efflux_Transporters"/>
</dbReference>
<feature type="domain" description="Major facilitator superfamily (MFS) profile" evidence="8">
    <location>
        <begin position="48"/>
        <end position="423"/>
    </location>
</feature>
<feature type="transmembrane region" description="Helical" evidence="7">
    <location>
        <begin position="49"/>
        <end position="72"/>
    </location>
</feature>
<dbReference type="SUPFAM" id="SSF103473">
    <property type="entry name" value="MFS general substrate transporter"/>
    <property type="match status" value="1"/>
</dbReference>
<feature type="transmembrane region" description="Helical" evidence="7">
    <location>
        <begin position="246"/>
        <end position="268"/>
    </location>
</feature>
<feature type="compositionally biased region" description="Polar residues" evidence="6">
    <location>
        <begin position="1"/>
        <end position="12"/>
    </location>
</feature>
<keyword evidence="10" id="KW-1185">Reference proteome</keyword>
<feature type="transmembrane region" description="Helical" evidence="7">
    <location>
        <begin position="338"/>
        <end position="363"/>
    </location>
</feature>
<feature type="transmembrane region" description="Helical" evidence="7">
    <location>
        <begin position="313"/>
        <end position="332"/>
    </location>
</feature>
<evidence type="ECO:0000313" key="9">
    <source>
        <dbReference type="EMBL" id="ANP73465.1"/>
    </source>
</evidence>
<feature type="transmembrane region" description="Helical" evidence="7">
    <location>
        <begin position="172"/>
        <end position="191"/>
    </location>
</feature>
<dbReference type="InterPro" id="IPR011701">
    <property type="entry name" value="MFS"/>
</dbReference>